<dbReference type="OrthoDB" id="10254221at2759"/>
<sequence length="252" mass="27585">MPAYAILGATGSVGGALVKILLDKDIPVHAYCRSKRKLLEQQPDIDKNQKVRIFEGSLDDQRLLSHCIEGTRAVFIAIAVKGNQPGLTIAQDTAHHVIAAMKMLKSSQGLPKLIILSSASTDHRLMTAVPHFLLVTLYCACSYIYDDLKAAEKIYRSEDAWLTSIFIKPGALSNDAQKGHELSTEVAKSPVSFLDLAGGMLDIASQESDRFDWKGVAVNAESDGVAFPWEAPFVLSRGLIIHFLPWAYKYVG</sequence>
<proteinExistence type="inferred from homology"/>
<protein>
    <submittedName>
        <fullName evidence="3">StcQ-like protein</fullName>
    </submittedName>
</protein>
<dbReference type="Gene3D" id="3.40.50.720">
    <property type="entry name" value="NAD(P)-binding Rossmann-like Domain"/>
    <property type="match status" value="1"/>
</dbReference>
<dbReference type="Proteomes" id="UP000033647">
    <property type="component" value="Unassembled WGS sequence"/>
</dbReference>
<gene>
    <name evidence="3" type="ORF">TI39_contig4446g00001</name>
</gene>
<dbReference type="STRING" id="1047168.A0A0F4G6T0"/>
<dbReference type="InterPro" id="IPR036291">
    <property type="entry name" value="NAD(P)-bd_dom_sf"/>
</dbReference>
<dbReference type="EMBL" id="LAFY01004405">
    <property type="protein sequence ID" value="KJX93019.1"/>
    <property type="molecule type" value="Genomic_DNA"/>
</dbReference>
<evidence type="ECO:0000313" key="3">
    <source>
        <dbReference type="EMBL" id="KJX93019.1"/>
    </source>
</evidence>
<comment type="similarity">
    <text evidence="1">Belongs to the avfA family.</text>
</comment>
<dbReference type="SUPFAM" id="SSF51735">
    <property type="entry name" value="NAD(P)-binding Rossmann-fold domains"/>
    <property type="match status" value="1"/>
</dbReference>
<dbReference type="InterPro" id="IPR016040">
    <property type="entry name" value="NAD(P)-bd_dom"/>
</dbReference>
<dbReference type="Pfam" id="PF13460">
    <property type="entry name" value="NAD_binding_10"/>
    <property type="match status" value="1"/>
</dbReference>
<accession>A0A0F4G6T0</accession>
<dbReference type="PANTHER" id="PTHR15020">
    <property type="entry name" value="FLAVIN REDUCTASE-RELATED"/>
    <property type="match status" value="1"/>
</dbReference>
<name>A0A0F4G6T0_9PEZI</name>
<reference evidence="3 4" key="1">
    <citation type="submission" date="2015-03" db="EMBL/GenBank/DDBJ databases">
        <title>RNA-seq based gene annotation and comparative genomics of four Zymoseptoria species reveal species-specific pathogenicity related genes and transposable element activity.</title>
        <authorList>
            <person name="Grandaubert J."/>
            <person name="Bhattacharyya A."/>
            <person name="Stukenbrock E.H."/>
        </authorList>
    </citation>
    <scope>NUCLEOTIDE SEQUENCE [LARGE SCALE GENOMIC DNA]</scope>
    <source>
        <strain evidence="3 4">Zb18110</strain>
    </source>
</reference>
<organism evidence="3 4">
    <name type="scientific">Zymoseptoria brevis</name>
    <dbReference type="NCBI Taxonomy" id="1047168"/>
    <lineage>
        <taxon>Eukaryota</taxon>
        <taxon>Fungi</taxon>
        <taxon>Dikarya</taxon>
        <taxon>Ascomycota</taxon>
        <taxon>Pezizomycotina</taxon>
        <taxon>Dothideomycetes</taxon>
        <taxon>Dothideomycetidae</taxon>
        <taxon>Mycosphaerellales</taxon>
        <taxon>Mycosphaerellaceae</taxon>
        <taxon>Zymoseptoria</taxon>
    </lineage>
</organism>
<dbReference type="PANTHER" id="PTHR15020:SF50">
    <property type="entry name" value="UPF0659 PROTEIN YMR090W"/>
    <property type="match status" value="1"/>
</dbReference>
<evidence type="ECO:0000313" key="4">
    <source>
        <dbReference type="Proteomes" id="UP000033647"/>
    </source>
</evidence>
<comment type="caution">
    <text evidence="3">The sequence shown here is derived from an EMBL/GenBank/DDBJ whole genome shotgun (WGS) entry which is preliminary data.</text>
</comment>
<evidence type="ECO:0000256" key="1">
    <source>
        <dbReference type="ARBA" id="ARBA00038376"/>
    </source>
</evidence>
<feature type="domain" description="NAD(P)-binding" evidence="2">
    <location>
        <begin position="8"/>
        <end position="204"/>
    </location>
</feature>
<keyword evidence="4" id="KW-1185">Reference proteome</keyword>
<evidence type="ECO:0000259" key="2">
    <source>
        <dbReference type="Pfam" id="PF13460"/>
    </source>
</evidence>
<dbReference type="AlphaFoldDB" id="A0A0F4G6T0"/>